<feature type="region of interest" description="Disordered" evidence="8">
    <location>
        <begin position="478"/>
        <end position="510"/>
    </location>
</feature>
<evidence type="ECO:0000256" key="3">
    <source>
        <dbReference type="ARBA" id="ARBA00022679"/>
    </source>
</evidence>
<dbReference type="InterPro" id="IPR009286">
    <property type="entry name" value="Ins_P5_2-kin"/>
</dbReference>
<dbReference type="Pfam" id="PF06090">
    <property type="entry name" value="Ins_P5_2-kin"/>
    <property type="match status" value="1"/>
</dbReference>
<protein>
    <recommendedName>
        <fullName evidence="2">inositol-pentakisphosphate 2-kinase</fullName>
        <ecNumber evidence="2">2.7.1.158</ecNumber>
    </recommendedName>
    <alternativeName>
        <fullName evidence="7">Ins(1,3,4,5,6)P5 2-kinase</fullName>
    </alternativeName>
</protein>
<evidence type="ECO:0000256" key="8">
    <source>
        <dbReference type="SAM" id="MobiDB-lite"/>
    </source>
</evidence>
<sequence>MTTAAASAPATATPAPPPPQAKSLNALLHLPAEMELSQIELIYRAEGNANLVLALPQFKKVLRLPKMISSSSSSSSCCQPTSADQTEGRQPSVSDPSEASSSKAGVLTMPDFMAYIEIMRRLLGNEFVCAADIVAIPKESDRCWINEHIRRHRPVARLDKEFVGPFGLLLPDVTQLPATFDVLLANLQAKDMNMDTDMDADICSSSSGSSSSSSCGVRRLGDTYAIEIKPKQGWLQLPSDVSDLFDLMPTGDGTMDTTCEPEPQPEPEAEPEPKPEEAGESKTKVRPTVDLTLKPDKCRCRYCSMQVVKLQTGKIRRLGKYCPLQLFSGAAGRMFDALNALFACPQNNLRVFQSGNLIYGDHANSISCEQLQTQLFPGEIMALIKHLLVACLLREYSKEEEEQQQQQKTANESRSHVAAAGAAFGKSTFKRCGMKTKPTETIEIGRAKHVEKQLDQQQDAPKEPCIVDFVKAVAGQPQRRTAAETASPRYTKRTKMATATQTQTTTTTTTTTTMSANVATRIEMETESETETTSTALAALNPRPQLVSAPLAPSPMPCETEARISKAEIFHLPKNCVLQKILHLQLLVKRHFHYMWAHGYAQHGTPSYGALRALLGSCQQDNVQELPAEQAYMLGATALDCSIMLTFQEVQCQVRHHSALQPWLITLQGRHFLTKLSILDLDPKPDSHFHKYIKQTRQIKKACVAFN</sequence>
<dbReference type="CTD" id="37360"/>
<feature type="region of interest" description="Disordered" evidence="8">
    <location>
        <begin position="250"/>
        <end position="286"/>
    </location>
</feature>
<proteinExistence type="inferred from homology"/>
<evidence type="ECO:0000313" key="9">
    <source>
        <dbReference type="Proteomes" id="UP000504633"/>
    </source>
</evidence>
<evidence type="ECO:0000256" key="6">
    <source>
        <dbReference type="ARBA" id="ARBA00022840"/>
    </source>
</evidence>
<organism evidence="9 10">
    <name type="scientific">Drosophila hydei</name>
    <name type="common">Fruit fly</name>
    <dbReference type="NCBI Taxonomy" id="7224"/>
    <lineage>
        <taxon>Eukaryota</taxon>
        <taxon>Metazoa</taxon>
        <taxon>Ecdysozoa</taxon>
        <taxon>Arthropoda</taxon>
        <taxon>Hexapoda</taxon>
        <taxon>Insecta</taxon>
        <taxon>Pterygota</taxon>
        <taxon>Neoptera</taxon>
        <taxon>Endopterygota</taxon>
        <taxon>Diptera</taxon>
        <taxon>Brachycera</taxon>
        <taxon>Muscomorpha</taxon>
        <taxon>Ephydroidea</taxon>
        <taxon>Drosophilidae</taxon>
        <taxon>Drosophila</taxon>
    </lineage>
</organism>
<evidence type="ECO:0000256" key="1">
    <source>
        <dbReference type="ARBA" id="ARBA00007229"/>
    </source>
</evidence>
<keyword evidence="9" id="KW-1185">Reference proteome</keyword>
<dbReference type="InterPro" id="IPR043001">
    <property type="entry name" value="IP5_2-K_N_lobe"/>
</dbReference>
<feature type="compositionally biased region" description="Polar residues" evidence="8">
    <location>
        <begin position="77"/>
        <end position="91"/>
    </location>
</feature>
<dbReference type="OrthoDB" id="272370at2759"/>
<dbReference type="KEGG" id="dhe:111602084"/>
<dbReference type="OMA" id="DKCRCRY"/>
<dbReference type="GO" id="GO:0005634">
    <property type="term" value="C:nucleus"/>
    <property type="evidence" value="ECO:0007669"/>
    <property type="project" value="TreeGrafter"/>
</dbReference>
<feature type="region of interest" description="Disordered" evidence="8">
    <location>
        <begin position="69"/>
        <end position="103"/>
    </location>
</feature>
<dbReference type="EC" id="2.7.1.158" evidence="2"/>
<dbReference type="PANTHER" id="PTHR14456:SF2">
    <property type="entry name" value="INOSITOL-PENTAKISPHOSPHATE 2-KINASE"/>
    <property type="match status" value="1"/>
</dbReference>
<evidence type="ECO:0000256" key="2">
    <source>
        <dbReference type="ARBA" id="ARBA00012023"/>
    </source>
</evidence>
<dbReference type="Proteomes" id="UP000504633">
    <property type="component" value="Unplaced"/>
</dbReference>
<dbReference type="GO" id="GO:0032958">
    <property type="term" value="P:inositol phosphate biosynthetic process"/>
    <property type="evidence" value="ECO:0007669"/>
    <property type="project" value="TreeGrafter"/>
</dbReference>
<gene>
    <name evidence="10" type="primary">LOC111602084</name>
</gene>
<feature type="region of interest" description="Disordered" evidence="8">
    <location>
        <begin position="1"/>
        <end position="22"/>
    </location>
</feature>
<dbReference type="AlphaFoldDB" id="A0A6J2SPQ8"/>
<dbReference type="PANTHER" id="PTHR14456">
    <property type="entry name" value="INOSITOL POLYPHOSPHATE KINASE 1"/>
    <property type="match status" value="1"/>
</dbReference>
<accession>A0A6J2SPQ8</accession>
<keyword evidence="3" id="KW-0808">Transferase</keyword>
<reference evidence="10" key="1">
    <citation type="submission" date="2025-08" db="UniProtKB">
        <authorList>
            <consortium name="RefSeq"/>
        </authorList>
    </citation>
    <scope>IDENTIFICATION</scope>
    <source>
        <strain evidence="10">15085-1641.00</strain>
        <tissue evidence="10">Whole body</tissue>
    </source>
</reference>
<dbReference type="GO" id="GO:0005524">
    <property type="term" value="F:ATP binding"/>
    <property type="evidence" value="ECO:0007669"/>
    <property type="project" value="UniProtKB-KW"/>
</dbReference>
<feature type="compositionally biased region" description="Basic and acidic residues" evidence="8">
    <location>
        <begin position="271"/>
        <end position="283"/>
    </location>
</feature>
<keyword evidence="4" id="KW-0547">Nucleotide-binding</keyword>
<feature type="compositionally biased region" description="Low complexity" evidence="8">
    <location>
        <begin position="496"/>
        <end position="510"/>
    </location>
</feature>
<keyword evidence="5" id="KW-0418">Kinase</keyword>
<name>A0A6J2SPQ8_DROHY</name>
<keyword evidence="6" id="KW-0067">ATP-binding</keyword>
<dbReference type="GO" id="GO:0035299">
    <property type="term" value="F:inositol-1,3,4,5,6-pentakisphosphate 2-kinase activity"/>
    <property type="evidence" value="ECO:0007669"/>
    <property type="project" value="UniProtKB-EC"/>
</dbReference>
<dbReference type="RefSeq" id="XP_030079708.1">
    <property type="nucleotide sequence ID" value="XM_030223848.1"/>
</dbReference>
<evidence type="ECO:0000313" key="10">
    <source>
        <dbReference type="RefSeq" id="XP_030079708.1"/>
    </source>
</evidence>
<comment type="similarity">
    <text evidence="1">Belongs to the IPK1 type 2 family.</text>
</comment>
<feature type="compositionally biased region" description="Low complexity" evidence="8">
    <location>
        <begin position="92"/>
        <end position="102"/>
    </location>
</feature>
<evidence type="ECO:0000256" key="5">
    <source>
        <dbReference type="ARBA" id="ARBA00022777"/>
    </source>
</evidence>
<evidence type="ECO:0000256" key="4">
    <source>
        <dbReference type="ARBA" id="ARBA00022741"/>
    </source>
</evidence>
<feature type="compositionally biased region" description="Low complexity" evidence="8">
    <location>
        <begin position="1"/>
        <end position="13"/>
    </location>
</feature>
<dbReference type="Gene3D" id="3.30.200.110">
    <property type="entry name" value="Inositol-pentakisphosphate 2-kinase, N-lobe"/>
    <property type="match status" value="1"/>
</dbReference>
<evidence type="ECO:0000256" key="7">
    <source>
        <dbReference type="ARBA" id="ARBA00029574"/>
    </source>
</evidence>
<dbReference type="GeneID" id="111602084"/>